<proteinExistence type="predicted"/>
<evidence type="ECO:0000256" key="1">
    <source>
        <dbReference type="SAM" id="MobiDB-lite"/>
    </source>
</evidence>
<protein>
    <submittedName>
        <fullName evidence="2">Uncharacterized protein</fullName>
    </submittedName>
</protein>
<gene>
    <name evidence="2" type="ORF">MCOR_55306</name>
</gene>
<dbReference type="Proteomes" id="UP000507470">
    <property type="component" value="Unassembled WGS sequence"/>
</dbReference>
<dbReference type="EMBL" id="CACVKT020009760">
    <property type="protein sequence ID" value="CAC5423330.1"/>
    <property type="molecule type" value="Genomic_DNA"/>
</dbReference>
<evidence type="ECO:0000313" key="3">
    <source>
        <dbReference type="Proteomes" id="UP000507470"/>
    </source>
</evidence>
<sequence>MLTNSLIRAGKGTIPKQLLHLKGPKWNASPEVEILLTSCRNIYKQWQDVGKPKAHPVVAALILEKRKLHGKLRIEQALSRQNLLINRNRSNQQTSTNCLKIEGECNFVPEYKRRSFAAYYEDLSISKEDIYDNSYHNLCKIRHQLFEQAFDKGIKDPEQFTETEVLNAIEELSPIMSSLLISEARCENKKAYENVFTSVLGVQSAFDVEEPPDEETAQHTDIEPDDDQLVQPRRSTRERRVDSGDNDMTKSAQRLPISY</sequence>
<organism evidence="2 3">
    <name type="scientific">Mytilus coruscus</name>
    <name type="common">Sea mussel</name>
    <dbReference type="NCBI Taxonomy" id="42192"/>
    <lineage>
        <taxon>Eukaryota</taxon>
        <taxon>Metazoa</taxon>
        <taxon>Spiralia</taxon>
        <taxon>Lophotrochozoa</taxon>
        <taxon>Mollusca</taxon>
        <taxon>Bivalvia</taxon>
        <taxon>Autobranchia</taxon>
        <taxon>Pteriomorphia</taxon>
        <taxon>Mytilida</taxon>
        <taxon>Mytiloidea</taxon>
        <taxon>Mytilidae</taxon>
        <taxon>Mytilinae</taxon>
        <taxon>Mytilus</taxon>
    </lineage>
</organism>
<reference evidence="2 3" key="1">
    <citation type="submission" date="2020-06" db="EMBL/GenBank/DDBJ databases">
        <authorList>
            <person name="Li R."/>
            <person name="Bekaert M."/>
        </authorList>
    </citation>
    <scope>NUCLEOTIDE SEQUENCE [LARGE SCALE GENOMIC DNA]</scope>
    <source>
        <strain evidence="3">wild</strain>
    </source>
</reference>
<evidence type="ECO:0000313" key="2">
    <source>
        <dbReference type="EMBL" id="CAC5423330.1"/>
    </source>
</evidence>
<name>A0A6J8ES72_MYTCO</name>
<accession>A0A6J8ES72</accession>
<keyword evidence="3" id="KW-1185">Reference proteome</keyword>
<feature type="region of interest" description="Disordered" evidence="1">
    <location>
        <begin position="208"/>
        <end position="259"/>
    </location>
</feature>
<dbReference type="AlphaFoldDB" id="A0A6J8ES72"/>